<keyword evidence="1" id="KW-0812">Transmembrane</keyword>
<dbReference type="Pfam" id="PF20151">
    <property type="entry name" value="DUF6533"/>
    <property type="match status" value="1"/>
</dbReference>
<dbReference type="Proteomes" id="UP000620124">
    <property type="component" value="Unassembled WGS sequence"/>
</dbReference>
<reference evidence="3" key="1">
    <citation type="submission" date="2020-05" db="EMBL/GenBank/DDBJ databases">
        <title>Mycena genomes resolve the evolution of fungal bioluminescence.</title>
        <authorList>
            <person name="Tsai I.J."/>
        </authorList>
    </citation>
    <scope>NUCLEOTIDE SEQUENCE</scope>
    <source>
        <strain evidence="3">CCC161011</strain>
    </source>
</reference>
<proteinExistence type="predicted"/>
<evidence type="ECO:0000259" key="2">
    <source>
        <dbReference type="Pfam" id="PF20151"/>
    </source>
</evidence>
<feature type="transmembrane region" description="Helical" evidence="1">
    <location>
        <begin position="59"/>
        <end position="78"/>
    </location>
</feature>
<dbReference type="EMBL" id="JACAZI010000013">
    <property type="protein sequence ID" value="KAF7345743.1"/>
    <property type="molecule type" value="Genomic_DNA"/>
</dbReference>
<evidence type="ECO:0000313" key="3">
    <source>
        <dbReference type="EMBL" id="KAF7345743.1"/>
    </source>
</evidence>
<evidence type="ECO:0000313" key="4">
    <source>
        <dbReference type="Proteomes" id="UP000620124"/>
    </source>
</evidence>
<dbReference type="OrthoDB" id="3037019at2759"/>
<keyword evidence="4" id="KW-1185">Reference proteome</keyword>
<protein>
    <recommendedName>
        <fullName evidence="2">DUF6533 domain-containing protein</fullName>
    </recommendedName>
</protein>
<sequence>MAATSPLGAISAEVSALNDYAAVRYTNIAFLMLMVYDYAITLDTEVTRIWTLQWRLPKVLFLINRYVVPPMLIFDGIVPTLYNLPDSLCTFVAKWTTWPTIISLATVEIILMLRVFAVCGHRQTIRTFLICLFTCDMIAWLTMSLLIMSKTIGSSGGSIFPGCLFSAPKYFYAAWIPPVVFESTIILITLYYLSAYQWSKKVNITLRILARDSMIYFFFMFSVLLTNLFIARFGRDFLGSLFIAPSSVIACVGAARMMMNISETSPREVGPPSTYLEDEIEFRDPDFTTTLGDGDPAL</sequence>
<keyword evidence="1" id="KW-0472">Membrane</keyword>
<organism evidence="3 4">
    <name type="scientific">Mycena venus</name>
    <dbReference type="NCBI Taxonomy" id="2733690"/>
    <lineage>
        <taxon>Eukaryota</taxon>
        <taxon>Fungi</taxon>
        <taxon>Dikarya</taxon>
        <taxon>Basidiomycota</taxon>
        <taxon>Agaricomycotina</taxon>
        <taxon>Agaricomycetes</taxon>
        <taxon>Agaricomycetidae</taxon>
        <taxon>Agaricales</taxon>
        <taxon>Marasmiineae</taxon>
        <taxon>Mycenaceae</taxon>
        <taxon>Mycena</taxon>
    </lineage>
</organism>
<dbReference type="InterPro" id="IPR045340">
    <property type="entry name" value="DUF6533"/>
</dbReference>
<feature type="transmembrane region" description="Helical" evidence="1">
    <location>
        <begin position="20"/>
        <end position="39"/>
    </location>
</feature>
<comment type="caution">
    <text evidence="3">The sequence shown here is derived from an EMBL/GenBank/DDBJ whole genome shotgun (WGS) entry which is preliminary data.</text>
</comment>
<accession>A0A8H6XQQ1</accession>
<dbReference type="AlphaFoldDB" id="A0A8H6XQQ1"/>
<feature type="transmembrane region" description="Helical" evidence="1">
    <location>
        <begin position="172"/>
        <end position="193"/>
    </location>
</feature>
<feature type="transmembrane region" description="Helical" evidence="1">
    <location>
        <begin position="98"/>
        <end position="116"/>
    </location>
</feature>
<feature type="transmembrane region" description="Helical" evidence="1">
    <location>
        <begin position="128"/>
        <end position="152"/>
    </location>
</feature>
<feature type="domain" description="DUF6533" evidence="2">
    <location>
        <begin position="25"/>
        <end position="69"/>
    </location>
</feature>
<keyword evidence="1" id="KW-1133">Transmembrane helix</keyword>
<name>A0A8H6XQQ1_9AGAR</name>
<evidence type="ECO:0000256" key="1">
    <source>
        <dbReference type="SAM" id="Phobius"/>
    </source>
</evidence>
<feature type="transmembrane region" description="Helical" evidence="1">
    <location>
        <begin position="237"/>
        <end position="257"/>
    </location>
</feature>
<feature type="transmembrane region" description="Helical" evidence="1">
    <location>
        <begin position="214"/>
        <end position="231"/>
    </location>
</feature>
<gene>
    <name evidence="3" type="ORF">MVEN_01594500</name>
</gene>